<reference evidence="1" key="1">
    <citation type="submission" date="2019-12" db="EMBL/GenBank/DDBJ databases">
        <title>High-Quality draft genome sequences of three cyanobacteria isolated from the limestone walls of the Old Cathedral of Coimbra.</title>
        <authorList>
            <person name="Tiago I."/>
            <person name="Soares F."/>
            <person name="Portugal A."/>
        </authorList>
    </citation>
    <scope>NUCLEOTIDE SEQUENCE [LARGE SCALE GENOMIC DNA]</scope>
    <source>
        <strain evidence="1">C</strain>
    </source>
</reference>
<gene>
    <name evidence="1" type="ORF">GS597_13530</name>
</gene>
<comment type="caution">
    <text evidence="1">The sequence shown here is derived from an EMBL/GenBank/DDBJ whole genome shotgun (WGS) entry which is preliminary data.</text>
</comment>
<name>A0A8K2A8W3_9CYAN</name>
<evidence type="ECO:0008006" key="3">
    <source>
        <dbReference type="Google" id="ProtNLM"/>
    </source>
</evidence>
<dbReference type="Proteomes" id="UP000607397">
    <property type="component" value="Unassembled WGS sequence"/>
</dbReference>
<evidence type="ECO:0000313" key="1">
    <source>
        <dbReference type="EMBL" id="NCJ07510.1"/>
    </source>
</evidence>
<dbReference type="AlphaFoldDB" id="A0A8K2A8W3"/>
<keyword evidence="2" id="KW-1185">Reference proteome</keyword>
<organism evidence="1 2">
    <name type="scientific">Petrachloros mirabilis ULC683</name>
    <dbReference type="NCBI Taxonomy" id="2781853"/>
    <lineage>
        <taxon>Bacteria</taxon>
        <taxon>Bacillati</taxon>
        <taxon>Cyanobacteriota</taxon>
        <taxon>Cyanophyceae</taxon>
        <taxon>Synechococcales</taxon>
        <taxon>Petrachlorosaceae</taxon>
        <taxon>Petrachloros</taxon>
        <taxon>Petrachloros mirabilis</taxon>
    </lineage>
</organism>
<protein>
    <recommendedName>
        <fullName evidence="3">Tetratricopeptide repeat protein</fullName>
    </recommendedName>
</protein>
<accession>A0A8K2A8W3</accession>
<dbReference type="EMBL" id="WVIC01000027">
    <property type="protein sequence ID" value="NCJ07510.1"/>
    <property type="molecule type" value="Genomic_DNA"/>
</dbReference>
<proteinExistence type="predicted"/>
<dbReference type="RefSeq" id="WP_161825989.1">
    <property type="nucleotide sequence ID" value="NZ_WVIC01000027.1"/>
</dbReference>
<evidence type="ECO:0000313" key="2">
    <source>
        <dbReference type="Proteomes" id="UP000607397"/>
    </source>
</evidence>
<sequence length="382" mass="43379">MNQDIAEALARQDWVEAAQHIQALPAEDPWRLLYQGQLYEGQQEWSLAESTYRQLLQSDVVPKLMREARQGIQRIQDSQTAQQEQQQERIQQQIAQTVAAGSTEPGVLILDAIAPEQKTEAARHFATIMQTDPYTARLQLPSRGSRLYRSGAIGELQGYGQALIDAGIPAFWATLKQIEPIKVYAVRYFVSIEDPVEVKVVKPDAGGASKSLTFSWSEVSQWVEGQLPILEEVVDLTPRGKLQRKIQTQDHAQVWDLHLPQRQCILRFYDAIYHFHEGVQLAELASQTTGGQRSSWAHWQGFAALLAQKLGDRPAWKDFTPFAETAVDHPDTLNRLSSHIHLLRRIDSDWDPAFHLYSSLAFLRQPTMEPLNTWTEATVPQR</sequence>